<evidence type="ECO:0000313" key="3">
    <source>
        <dbReference type="Proteomes" id="UP001595455"/>
    </source>
</evidence>
<dbReference type="EMBL" id="JBHRSF010000105">
    <property type="protein sequence ID" value="MFC2997281.1"/>
    <property type="molecule type" value="Genomic_DNA"/>
</dbReference>
<keyword evidence="3" id="KW-1185">Reference proteome</keyword>
<comment type="caution">
    <text evidence="2">The sequence shown here is derived from an EMBL/GenBank/DDBJ whole genome shotgun (WGS) entry which is preliminary data.</text>
</comment>
<sequence>MTKNTEKNFKETTVGLAEKIAETLGIPKREEDTKNDTSNKKESTLYKLKKEMKK</sequence>
<accession>A0ABV7BI46</accession>
<reference evidence="3" key="1">
    <citation type="journal article" date="2019" name="Int. J. Syst. Evol. Microbiol.">
        <title>The Global Catalogue of Microorganisms (GCM) 10K type strain sequencing project: providing services to taxonomists for standard genome sequencing and annotation.</title>
        <authorList>
            <consortium name="The Broad Institute Genomics Platform"/>
            <consortium name="The Broad Institute Genome Sequencing Center for Infectious Disease"/>
            <person name="Wu L."/>
            <person name="Ma J."/>
        </authorList>
    </citation>
    <scope>NUCLEOTIDE SEQUENCE [LARGE SCALE GENOMIC DNA]</scope>
    <source>
        <strain evidence="3">KCTC 62575</strain>
    </source>
</reference>
<feature type="compositionally biased region" description="Basic and acidic residues" evidence="1">
    <location>
        <begin position="27"/>
        <end position="44"/>
    </location>
</feature>
<protein>
    <submittedName>
        <fullName evidence="2">Uncharacterized protein</fullName>
    </submittedName>
</protein>
<dbReference type="RefSeq" id="WP_171405197.1">
    <property type="nucleotide sequence ID" value="NZ_JBHRSF010000105.1"/>
</dbReference>
<gene>
    <name evidence="2" type="ORF">ACFODO_18895</name>
</gene>
<organism evidence="2 3">
    <name type="scientific">Acinetobacter sichuanensis</name>
    <dbReference type="NCBI Taxonomy" id="2136183"/>
    <lineage>
        <taxon>Bacteria</taxon>
        <taxon>Pseudomonadati</taxon>
        <taxon>Pseudomonadota</taxon>
        <taxon>Gammaproteobacteria</taxon>
        <taxon>Moraxellales</taxon>
        <taxon>Moraxellaceae</taxon>
        <taxon>Acinetobacter</taxon>
    </lineage>
</organism>
<dbReference type="Proteomes" id="UP001595455">
    <property type="component" value="Unassembled WGS sequence"/>
</dbReference>
<proteinExistence type="predicted"/>
<evidence type="ECO:0000313" key="2">
    <source>
        <dbReference type="EMBL" id="MFC2997281.1"/>
    </source>
</evidence>
<evidence type="ECO:0000256" key="1">
    <source>
        <dbReference type="SAM" id="MobiDB-lite"/>
    </source>
</evidence>
<name>A0ABV7BI46_9GAMM</name>
<feature type="region of interest" description="Disordered" evidence="1">
    <location>
        <begin position="25"/>
        <end position="54"/>
    </location>
</feature>